<evidence type="ECO:0000313" key="3">
    <source>
        <dbReference type="Proteomes" id="UP000050424"/>
    </source>
</evidence>
<reference evidence="2 3" key="1">
    <citation type="submission" date="2015-09" db="EMBL/GenBank/DDBJ databases">
        <title>Draft genome of a European isolate of the apple canker pathogen Neonectria ditissima.</title>
        <authorList>
            <person name="Gomez-Cortecero A."/>
            <person name="Harrison R.J."/>
            <person name="Armitage A.D."/>
        </authorList>
    </citation>
    <scope>NUCLEOTIDE SEQUENCE [LARGE SCALE GENOMIC DNA]</scope>
    <source>
        <strain evidence="2 3">R09/05</strain>
    </source>
</reference>
<accession>A0A0P7B7B7</accession>
<protein>
    <recommendedName>
        <fullName evidence="1">DUF7600 domain-containing protein</fullName>
    </recommendedName>
</protein>
<evidence type="ECO:0000313" key="2">
    <source>
        <dbReference type="EMBL" id="KPM45989.1"/>
    </source>
</evidence>
<organism evidence="2 3">
    <name type="scientific">Neonectria ditissima</name>
    <dbReference type="NCBI Taxonomy" id="78410"/>
    <lineage>
        <taxon>Eukaryota</taxon>
        <taxon>Fungi</taxon>
        <taxon>Dikarya</taxon>
        <taxon>Ascomycota</taxon>
        <taxon>Pezizomycotina</taxon>
        <taxon>Sordariomycetes</taxon>
        <taxon>Hypocreomycetidae</taxon>
        <taxon>Hypocreales</taxon>
        <taxon>Nectriaceae</taxon>
        <taxon>Neonectria</taxon>
    </lineage>
</organism>
<evidence type="ECO:0000259" key="1">
    <source>
        <dbReference type="Pfam" id="PF24539"/>
    </source>
</evidence>
<dbReference type="AlphaFoldDB" id="A0A0P7B7B7"/>
<dbReference type="InterPro" id="IPR056021">
    <property type="entry name" value="DUF7600"/>
</dbReference>
<comment type="caution">
    <text evidence="2">The sequence shown here is derived from an EMBL/GenBank/DDBJ whole genome shotgun (WGS) entry which is preliminary data.</text>
</comment>
<dbReference type="EMBL" id="LKCW01000003">
    <property type="protein sequence ID" value="KPM45989.1"/>
    <property type="molecule type" value="Genomic_DNA"/>
</dbReference>
<dbReference type="OrthoDB" id="5273847at2759"/>
<gene>
    <name evidence="2" type="ORF">AK830_g399</name>
</gene>
<dbReference type="Proteomes" id="UP000050424">
    <property type="component" value="Unassembled WGS sequence"/>
</dbReference>
<feature type="domain" description="DUF7600" evidence="1">
    <location>
        <begin position="266"/>
        <end position="376"/>
    </location>
</feature>
<keyword evidence="3" id="KW-1185">Reference proteome</keyword>
<name>A0A0P7B7B7_9HYPO</name>
<dbReference type="Pfam" id="PF24539">
    <property type="entry name" value="DUF7600"/>
    <property type="match status" value="1"/>
</dbReference>
<proteinExistence type="predicted"/>
<sequence>MRHDDQAVKQGGRLYRIDLSQILISNVHRRVPGQRIRWGFGFHPPCWDLLHGRFKPSPKDLFFLCMSFPVGDEDALIDWGHEYGGAATRMVDGKATSLRSSNTGAPYDDYLYSDPMDVPIIQLLMEGVLDYSPDLKDKPFSFEAKATSAFKPKSWRSLHLSLQQLRKKQNPAAAGLTNRKRVWNLIHFLKSLWTELSDVPCQGRGAGTFYKPLPEEESEEELLPEDEPIADDGLLPQEYERIWATASRGLNGPTKEFRRGCRTLRVFVSGLRFEQLGGRSTSLGYVHPDREVRVCFPKTVPQNSEFTIQGWKVALDWSGISAVAVVTETGIQSSWVGRYEGLPKQYLKASSDGSSDLKLEFDALKVVSLSISRSPRHYRTAPWRNSFLWSPDVLGEDVYLNNDGEVREEEIFNRTTFSTIFFGGKEGEDLSRLSEIVVSTLGAFEIKGIQFRYVDSEPRTLGRLLPPGSDTERFWSFEEERTFSIPIDGPGCEWITGIENPHEGAMVESRRVFFVGTMVDSISG</sequence>
<dbReference type="STRING" id="78410.A0A0P7B7B7"/>